<dbReference type="Pfam" id="PF00651">
    <property type="entry name" value="BTB"/>
    <property type="match status" value="1"/>
</dbReference>
<dbReference type="SMART" id="SM00612">
    <property type="entry name" value="Kelch"/>
    <property type="match status" value="6"/>
</dbReference>
<dbReference type="SMART" id="SM00875">
    <property type="entry name" value="BACK"/>
    <property type="match status" value="1"/>
</dbReference>
<feature type="region of interest" description="Disordered" evidence="3">
    <location>
        <begin position="46"/>
        <end position="89"/>
    </location>
</feature>
<evidence type="ECO:0000313" key="6">
    <source>
        <dbReference type="Proteomes" id="UP000593565"/>
    </source>
</evidence>
<dbReference type="SUPFAM" id="SSF50965">
    <property type="entry name" value="Galactose oxidase, central domain"/>
    <property type="match status" value="1"/>
</dbReference>
<evidence type="ECO:0000256" key="2">
    <source>
        <dbReference type="ARBA" id="ARBA00022737"/>
    </source>
</evidence>
<protein>
    <recommendedName>
        <fullName evidence="4">BTB domain-containing protein</fullName>
    </recommendedName>
</protein>
<dbReference type="PANTHER" id="PTHR45632">
    <property type="entry name" value="LD33804P"/>
    <property type="match status" value="1"/>
</dbReference>
<evidence type="ECO:0000313" key="5">
    <source>
        <dbReference type="EMBL" id="KAF4088646.1"/>
    </source>
</evidence>
<reference evidence="5 6" key="1">
    <citation type="submission" date="2020-02" db="EMBL/GenBank/DDBJ databases">
        <title>A chromosome-scale genome assembly of the black bullhead catfish (Ameiurus melas).</title>
        <authorList>
            <person name="Wen M."/>
            <person name="Zham M."/>
            <person name="Cabau C."/>
            <person name="Klopp C."/>
            <person name="Donnadieu C."/>
            <person name="Roques C."/>
            <person name="Bouchez O."/>
            <person name="Lampietro C."/>
            <person name="Jouanno E."/>
            <person name="Herpin A."/>
            <person name="Louis A."/>
            <person name="Berthelot C."/>
            <person name="Parey E."/>
            <person name="Roest-Crollius H."/>
            <person name="Braasch I."/>
            <person name="Postlethwait J."/>
            <person name="Robinson-Rechavi M."/>
            <person name="Echchiki A."/>
            <person name="Begum T."/>
            <person name="Montfort J."/>
            <person name="Schartl M."/>
            <person name="Bobe J."/>
            <person name="Guiguen Y."/>
        </authorList>
    </citation>
    <scope>NUCLEOTIDE SEQUENCE [LARGE SCALE GENOMIC DNA]</scope>
    <source>
        <strain evidence="5">M_S1</strain>
        <tissue evidence="5">Blood</tissue>
    </source>
</reference>
<keyword evidence="2" id="KW-0677">Repeat</keyword>
<keyword evidence="1" id="KW-0880">Kelch repeat</keyword>
<dbReference type="InterPro" id="IPR000210">
    <property type="entry name" value="BTB/POZ_dom"/>
</dbReference>
<dbReference type="EMBL" id="JAAGNN010000005">
    <property type="protein sequence ID" value="KAF4088646.1"/>
    <property type="molecule type" value="Genomic_DNA"/>
</dbReference>
<dbReference type="PIRSF" id="PIRSF037037">
    <property type="entry name" value="Kelch-like_protein_gigaxonin"/>
    <property type="match status" value="1"/>
</dbReference>
<dbReference type="SMART" id="SM00225">
    <property type="entry name" value="BTB"/>
    <property type="match status" value="1"/>
</dbReference>
<dbReference type="Pfam" id="PF24681">
    <property type="entry name" value="Kelch_KLHDC2_KLHL20_DRC7"/>
    <property type="match status" value="1"/>
</dbReference>
<dbReference type="Gene3D" id="3.30.710.10">
    <property type="entry name" value="Potassium Channel Kv1.1, Chain A"/>
    <property type="match status" value="1"/>
</dbReference>
<dbReference type="Pfam" id="PF01344">
    <property type="entry name" value="Kelch_1"/>
    <property type="match status" value="1"/>
</dbReference>
<proteinExistence type="predicted"/>
<name>A0A7J6B189_AMEME</name>
<dbReference type="InterPro" id="IPR011043">
    <property type="entry name" value="Gal_Oxase/kelch_b-propeller"/>
</dbReference>
<evidence type="ECO:0000256" key="3">
    <source>
        <dbReference type="SAM" id="MobiDB-lite"/>
    </source>
</evidence>
<evidence type="ECO:0000259" key="4">
    <source>
        <dbReference type="PROSITE" id="PS50097"/>
    </source>
</evidence>
<dbReference type="Proteomes" id="UP000593565">
    <property type="component" value="Unassembled WGS sequence"/>
</dbReference>
<dbReference type="FunFam" id="1.25.40.420:FF:000001">
    <property type="entry name" value="Kelch-like family member 12"/>
    <property type="match status" value="1"/>
</dbReference>
<dbReference type="InterPro" id="IPR006652">
    <property type="entry name" value="Kelch_1"/>
</dbReference>
<sequence length="657" mass="73034">MSALINAFLHASVNKKKQKDDAGQEADRGEVDGDAEVLCPAAATITSPEHAGRRSRTVDAMSSTCQSRSAPPSGLTDLTGTGKEDGSLRSSERHAHLLLAQMNKMRVRSELCDVRLLVGGRAFQVHRLVLAASGPYFSALFNSAMSEAREEEVHIAGVEADVFESLLDFIYTGCVEVTVENVQDLMMAADMLQLGELVLICGEFLRSHVEPSNCVGIYQFLEQISYSELLEFTQNYIHTHFLQVCEEEEFSSLSKDQLACLLRSEELRIEDEYQVFTAAMSWLLHDVTHRKKHVVEVLEPIRFPLLSPQRLYAYIESVSDFSLRVALQTLLREYTETNKTPKDPKTLAQPSKTRPRRKARKYLYAIGGYTRLQGGRWSDSRALSCVERFDSFSQFWTTVSSLHQARSGLGVAVLDGMIYVVGGEKDSMIFDCTERYDPVTKQWAAVASLNFPRCGVGVCPCHGALYALGGWVGSEIGKTMERYDPEENKWEVIESMPVPRYYFGCCELQGFIYVIGGISDEGVELRSAEVYDPISRRWRSLPVMMTRRAYVGVASLNNAIYAVGGWNEALGSLDTVEKYCPEEERWVEVASMSMARAGVSVAAVNGLLYAIGGRNSGRDFSAPVTVDSVEIYDPHLDTWTEIGNMITSRCDGGVAVL</sequence>
<dbReference type="AlphaFoldDB" id="A0A7J6B189"/>
<dbReference type="InterPro" id="IPR015915">
    <property type="entry name" value="Kelch-typ_b-propeller"/>
</dbReference>
<dbReference type="SUPFAM" id="SSF54695">
    <property type="entry name" value="POZ domain"/>
    <property type="match status" value="1"/>
</dbReference>
<evidence type="ECO:0000256" key="1">
    <source>
        <dbReference type="ARBA" id="ARBA00022441"/>
    </source>
</evidence>
<feature type="domain" description="BTB" evidence="4">
    <location>
        <begin position="112"/>
        <end position="179"/>
    </location>
</feature>
<dbReference type="InterPro" id="IPR011333">
    <property type="entry name" value="SKP1/BTB/POZ_sf"/>
</dbReference>
<dbReference type="PROSITE" id="PS50097">
    <property type="entry name" value="BTB"/>
    <property type="match status" value="1"/>
</dbReference>
<organism evidence="5 6">
    <name type="scientific">Ameiurus melas</name>
    <name type="common">Black bullhead</name>
    <name type="synonym">Silurus melas</name>
    <dbReference type="NCBI Taxonomy" id="219545"/>
    <lineage>
        <taxon>Eukaryota</taxon>
        <taxon>Metazoa</taxon>
        <taxon>Chordata</taxon>
        <taxon>Craniata</taxon>
        <taxon>Vertebrata</taxon>
        <taxon>Euteleostomi</taxon>
        <taxon>Actinopterygii</taxon>
        <taxon>Neopterygii</taxon>
        <taxon>Teleostei</taxon>
        <taxon>Ostariophysi</taxon>
        <taxon>Siluriformes</taxon>
        <taxon>Ictaluridae</taxon>
        <taxon>Ameiurus</taxon>
    </lineage>
</organism>
<dbReference type="InterPro" id="IPR011705">
    <property type="entry name" value="BACK"/>
</dbReference>
<dbReference type="Gene3D" id="1.25.40.420">
    <property type="match status" value="1"/>
</dbReference>
<dbReference type="InterPro" id="IPR017096">
    <property type="entry name" value="BTB-kelch_protein"/>
</dbReference>
<feature type="compositionally biased region" description="Polar residues" evidence="3">
    <location>
        <begin position="60"/>
        <end position="70"/>
    </location>
</feature>
<dbReference type="Gene3D" id="2.120.10.80">
    <property type="entry name" value="Kelch-type beta propeller"/>
    <property type="match status" value="2"/>
</dbReference>
<accession>A0A7J6B189</accession>
<dbReference type="PANTHER" id="PTHR45632:SF26">
    <property type="entry name" value="BTB DOMAIN-CONTAINING PROTEIN"/>
    <property type="match status" value="1"/>
</dbReference>
<feature type="region of interest" description="Disordered" evidence="3">
    <location>
        <begin position="14"/>
        <end position="33"/>
    </location>
</feature>
<feature type="compositionally biased region" description="Basic and acidic residues" evidence="3">
    <location>
        <begin position="18"/>
        <end position="31"/>
    </location>
</feature>
<keyword evidence="6" id="KW-1185">Reference proteome</keyword>
<comment type="caution">
    <text evidence="5">The sequence shown here is derived from an EMBL/GenBank/DDBJ whole genome shotgun (WGS) entry which is preliminary data.</text>
</comment>
<gene>
    <name evidence="5" type="ORF">AMELA_G00057040</name>
</gene>
<dbReference type="Pfam" id="PF07707">
    <property type="entry name" value="BACK"/>
    <property type="match status" value="1"/>
</dbReference>